<protein>
    <submittedName>
        <fullName evidence="1">Uncharacterized protein</fullName>
    </submittedName>
</protein>
<comment type="caution">
    <text evidence="1">The sequence shown here is derived from an EMBL/GenBank/DDBJ whole genome shotgun (WGS) entry which is preliminary data.</text>
</comment>
<organism evidence="1 2">
    <name type="scientific">Leptospira santarosai str. MOR084</name>
    <dbReference type="NCBI Taxonomy" id="1049984"/>
    <lineage>
        <taxon>Bacteria</taxon>
        <taxon>Pseudomonadati</taxon>
        <taxon>Spirochaetota</taxon>
        <taxon>Spirochaetia</taxon>
        <taxon>Leptospirales</taxon>
        <taxon>Leptospiraceae</taxon>
        <taxon>Leptospira</taxon>
    </lineage>
</organism>
<dbReference type="AlphaFoldDB" id="A0A0E2BNH4"/>
<sequence length="48" mass="5552">MFALIRVFYRWNIHAKNQKLIRRSSILFGCVKTNPTLRLLSAIGESTS</sequence>
<gene>
    <name evidence="1" type="ORF">LEP1GSC179_3901</name>
</gene>
<dbReference type="EMBL" id="AHON02000062">
    <property type="protein sequence ID" value="EKO32886.1"/>
    <property type="molecule type" value="Genomic_DNA"/>
</dbReference>
<name>A0A0E2BNH4_9LEPT</name>
<dbReference type="Proteomes" id="UP000006329">
    <property type="component" value="Unassembled WGS sequence"/>
</dbReference>
<accession>A0A0E2BNH4</accession>
<proteinExistence type="predicted"/>
<reference evidence="1" key="1">
    <citation type="submission" date="2012-10" db="EMBL/GenBank/DDBJ databases">
        <authorList>
            <person name="Harkins D.M."/>
            <person name="Durkin A.S."/>
            <person name="Brinkac L.M."/>
            <person name="Haft D.H."/>
            <person name="Selengut J.D."/>
            <person name="Sanka R."/>
            <person name="DePew J."/>
            <person name="Purushe J."/>
            <person name="Matthias M.A."/>
            <person name="Vinetz J.M."/>
            <person name="Sutton G.G."/>
            <person name="Nierman W.C."/>
            <person name="Fouts D.E."/>
        </authorList>
    </citation>
    <scope>NUCLEOTIDE SEQUENCE [LARGE SCALE GENOMIC DNA]</scope>
    <source>
        <strain evidence="1">MOR084</strain>
    </source>
</reference>
<evidence type="ECO:0000313" key="1">
    <source>
        <dbReference type="EMBL" id="EKO32886.1"/>
    </source>
</evidence>
<evidence type="ECO:0000313" key="2">
    <source>
        <dbReference type="Proteomes" id="UP000006329"/>
    </source>
</evidence>
<keyword evidence="2" id="KW-1185">Reference proteome</keyword>